<dbReference type="GO" id="GO:0016814">
    <property type="term" value="F:hydrolase activity, acting on carbon-nitrogen (but not peptide) bonds, in cyclic amidines"/>
    <property type="evidence" value="ECO:0007669"/>
    <property type="project" value="InterPro"/>
</dbReference>
<dbReference type="Gene3D" id="3.40.140.10">
    <property type="entry name" value="Cytidine Deaminase, domain 2"/>
    <property type="match status" value="1"/>
</dbReference>
<dbReference type="InterPro" id="IPR013158">
    <property type="entry name" value="AID"/>
</dbReference>
<protein>
    <recommendedName>
        <fullName evidence="1">Activation-induced cytidine deaminase AID domain-containing protein</fullName>
    </recommendedName>
</protein>
<dbReference type="RefSeq" id="WP_150693489.1">
    <property type="nucleotide sequence ID" value="NZ_CABVJC010000005.1"/>
</dbReference>
<evidence type="ECO:0000259" key="1">
    <source>
        <dbReference type="Pfam" id="PF08210"/>
    </source>
</evidence>
<proteinExistence type="predicted"/>
<evidence type="ECO:0000313" key="3">
    <source>
        <dbReference type="Proteomes" id="UP000326452"/>
    </source>
</evidence>
<dbReference type="EMBL" id="CABVJC010000005">
    <property type="protein sequence ID" value="VVQ06320.1"/>
    <property type="molecule type" value="Genomic_DNA"/>
</dbReference>
<dbReference type="AlphaFoldDB" id="A0A5E7U6D9"/>
<dbReference type="GO" id="GO:0008270">
    <property type="term" value="F:zinc ion binding"/>
    <property type="evidence" value="ECO:0007669"/>
    <property type="project" value="InterPro"/>
</dbReference>
<dbReference type="OrthoDB" id="9880186at2"/>
<name>A0A5E7U6D9_PSEFL</name>
<organism evidence="2 3">
    <name type="scientific">Pseudomonas fluorescens</name>
    <dbReference type="NCBI Taxonomy" id="294"/>
    <lineage>
        <taxon>Bacteria</taxon>
        <taxon>Pseudomonadati</taxon>
        <taxon>Pseudomonadota</taxon>
        <taxon>Gammaproteobacteria</taxon>
        <taxon>Pseudomonadales</taxon>
        <taxon>Pseudomonadaceae</taxon>
        <taxon>Pseudomonas</taxon>
    </lineage>
</organism>
<evidence type="ECO:0000313" key="2">
    <source>
        <dbReference type="EMBL" id="VVQ06320.1"/>
    </source>
</evidence>
<sequence length="211" mass="23438">MEQFNSVQEGIAELHKRNVGNKKIHALLTFQHTNHKLCKTCFLFESKEDAGSQLIKAYHQLQIRNVPVNEMSAAIEARQVAINAELTEGDPAELGVVPEGHAEEFLISAFDAAVAIAQDVKYVTIYQTHSPCIPTDRKPSHSLPKWPISCTSKFATLAANHPDYSFTIVFLKKFGNLQGNDTPQKTLKSLSGDMANLSFVEMKDGPPYERP</sequence>
<feature type="domain" description="Activation-induced cytidine deaminase AID" evidence="1">
    <location>
        <begin position="99"/>
        <end position="204"/>
    </location>
</feature>
<gene>
    <name evidence="2" type="ORF">PS941_03122</name>
</gene>
<dbReference type="Pfam" id="PF08210">
    <property type="entry name" value="APOBEC_N"/>
    <property type="match status" value="1"/>
</dbReference>
<accession>A0A5E7U6D9</accession>
<dbReference type="Proteomes" id="UP000326452">
    <property type="component" value="Unassembled WGS sequence"/>
</dbReference>
<reference evidence="2 3" key="1">
    <citation type="submission" date="2019-09" db="EMBL/GenBank/DDBJ databases">
        <authorList>
            <person name="Chandra G."/>
            <person name="Truman W A."/>
        </authorList>
    </citation>
    <scope>NUCLEOTIDE SEQUENCE [LARGE SCALE GENOMIC DNA]</scope>
    <source>
        <strain evidence="2">PS941</strain>
    </source>
</reference>